<protein>
    <submittedName>
        <fullName evidence="1">Uncharacterized protein</fullName>
    </submittedName>
</protein>
<dbReference type="EMBL" id="JAHMHS010000029">
    <property type="protein sequence ID" value="KAK1726866.1"/>
    <property type="molecule type" value="Genomic_DNA"/>
</dbReference>
<name>A0AAD8UT60_GLOAC</name>
<gene>
    <name evidence="1" type="ORF">BDZ83DRAFT_615046</name>
</gene>
<dbReference type="GeneID" id="85391776"/>
<proteinExistence type="predicted"/>
<dbReference type="RefSeq" id="XP_060366921.1">
    <property type="nucleotide sequence ID" value="XM_060507877.1"/>
</dbReference>
<dbReference type="AlphaFoldDB" id="A0AAD8UT60"/>
<reference evidence="1" key="1">
    <citation type="submission" date="2021-12" db="EMBL/GenBank/DDBJ databases">
        <title>Comparative genomics, transcriptomics and evolutionary studies reveal genomic signatures of adaptation to plant cell wall in hemibiotrophic fungi.</title>
        <authorList>
            <consortium name="DOE Joint Genome Institute"/>
            <person name="Baroncelli R."/>
            <person name="Diaz J.F."/>
            <person name="Benocci T."/>
            <person name="Peng M."/>
            <person name="Battaglia E."/>
            <person name="Haridas S."/>
            <person name="Andreopoulos W."/>
            <person name="Labutti K."/>
            <person name="Pangilinan J."/>
            <person name="Floch G.L."/>
            <person name="Makela M.R."/>
            <person name="Henrissat B."/>
            <person name="Grigoriev I.V."/>
            <person name="Crouch J.A."/>
            <person name="De Vries R.P."/>
            <person name="Sukno S.A."/>
            <person name="Thon M.R."/>
        </authorList>
    </citation>
    <scope>NUCLEOTIDE SEQUENCE</scope>
    <source>
        <strain evidence="1">CBS 112980</strain>
    </source>
</reference>
<dbReference type="Proteomes" id="UP001244207">
    <property type="component" value="Unassembled WGS sequence"/>
</dbReference>
<evidence type="ECO:0000313" key="2">
    <source>
        <dbReference type="Proteomes" id="UP001244207"/>
    </source>
</evidence>
<sequence length="66" mass="7733">MMLTKPDTSTFHHSHIYTLTNDNTNKLTISPTLHIQQGRLSVGKLNHSHESKLDRFTSLWLMHYRT</sequence>
<organism evidence="1 2">
    <name type="scientific">Glomerella acutata</name>
    <name type="common">Colletotrichum acutatum</name>
    <dbReference type="NCBI Taxonomy" id="27357"/>
    <lineage>
        <taxon>Eukaryota</taxon>
        <taxon>Fungi</taxon>
        <taxon>Dikarya</taxon>
        <taxon>Ascomycota</taxon>
        <taxon>Pezizomycotina</taxon>
        <taxon>Sordariomycetes</taxon>
        <taxon>Hypocreomycetidae</taxon>
        <taxon>Glomerellales</taxon>
        <taxon>Glomerellaceae</taxon>
        <taxon>Colletotrichum</taxon>
        <taxon>Colletotrichum acutatum species complex</taxon>
    </lineage>
</organism>
<comment type="caution">
    <text evidence="1">The sequence shown here is derived from an EMBL/GenBank/DDBJ whole genome shotgun (WGS) entry which is preliminary data.</text>
</comment>
<keyword evidence="2" id="KW-1185">Reference proteome</keyword>
<evidence type="ECO:0000313" key="1">
    <source>
        <dbReference type="EMBL" id="KAK1726866.1"/>
    </source>
</evidence>
<accession>A0AAD8UT60</accession>